<evidence type="ECO:0000313" key="2">
    <source>
        <dbReference type="Proteomes" id="UP000003157"/>
    </source>
</evidence>
<protein>
    <recommendedName>
        <fullName evidence="3">DUF1349 domain-containing protein</fullName>
    </recommendedName>
</protein>
<dbReference type="Gene3D" id="2.60.120.200">
    <property type="match status" value="1"/>
</dbReference>
<organism evidence="1 2">
    <name type="scientific">Coprobacillus cateniformis</name>
    <dbReference type="NCBI Taxonomy" id="100884"/>
    <lineage>
        <taxon>Bacteria</taxon>
        <taxon>Bacillati</taxon>
        <taxon>Bacillota</taxon>
        <taxon>Erysipelotrichia</taxon>
        <taxon>Erysipelotrichales</taxon>
        <taxon>Coprobacillaceae</taxon>
        <taxon>Coprobacillus</taxon>
    </lineage>
</organism>
<evidence type="ECO:0008006" key="3">
    <source>
        <dbReference type="Google" id="ProtNLM"/>
    </source>
</evidence>
<dbReference type="eggNOG" id="COG3506">
    <property type="taxonomic scope" value="Bacteria"/>
</dbReference>
<comment type="caution">
    <text evidence="1">The sequence shown here is derived from an EMBL/GenBank/DDBJ whole genome shotgun (WGS) entry which is preliminary data.</text>
</comment>
<gene>
    <name evidence="1" type="ORF">HMPREF9488_00646</name>
</gene>
<dbReference type="HOGENOM" id="CLU_082825_1_1_9"/>
<dbReference type="AlphaFoldDB" id="E7G7D2"/>
<dbReference type="SUPFAM" id="SSF49899">
    <property type="entry name" value="Concanavalin A-like lectins/glucanases"/>
    <property type="match status" value="1"/>
</dbReference>
<dbReference type="STRING" id="100884.GCA_000269565_01061"/>
<dbReference type="InterPro" id="IPR009784">
    <property type="entry name" value="DUF1349"/>
</dbReference>
<dbReference type="Proteomes" id="UP000003157">
    <property type="component" value="Unassembled WGS sequence"/>
</dbReference>
<dbReference type="Pfam" id="PF07081">
    <property type="entry name" value="DUF1349"/>
    <property type="match status" value="1"/>
</dbReference>
<dbReference type="InterPro" id="IPR013320">
    <property type="entry name" value="ConA-like_dom_sf"/>
</dbReference>
<keyword evidence="2" id="KW-1185">Reference proteome</keyword>
<reference evidence="1 2" key="1">
    <citation type="submission" date="2010-12" db="EMBL/GenBank/DDBJ databases">
        <title>The Genome Sequence of Coprobacillus sp. strain 29_1.</title>
        <authorList>
            <consortium name="The Broad Institute Genome Sequencing Platform"/>
            <person name="Earl A."/>
            <person name="Ward D."/>
            <person name="Feldgarden M."/>
            <person name="Gevers D."/>
            <person name="Daigneault M."/>
            <person name="Sibley C.D."/>
            <person name="White A."/>
            <person name="Strauss J."/>
            <person name="Allen-Vercoe E."/>
            <person name="Young S.K."/>
            <person name="Zeng Q."/>
            <person name="Gargeya S."/>
            <person name="Fitzgerald M."/>
            <person name="Haas B."/>
            <person name="Abouelleil A."/>
            <person name="Alvarado L."/>
            <person name="Arachchi H.M."/>
            <person name="Berlin A."/>
            <person name="Brown A."/>
            <person name="Chapman S.B."/>
            <person name="Chen Z."/>
            <person name="Dunbar C."/>
            <person name="Freedman E."/>
            <person name="Gearin G."/>
            <person name="Gellesch M."/>
            <person name="Goldberg J."/>
            <person name="Griggs A."/>
            <person name="Gujja S."/>
            <person name="Heilman E."/>
            <person name="Heiman D."/>
            <person name="Howarth C."/>
            <person name="Larson L."/>
            <person name="Lui A."/>
            <person name="MacDonald P.J.P."/>
            <person name="Mehta T."/>
            <person name="Montmayeur A."/>
            <person name="Murphy C."/>
            <person name="Neiman D."/>
            <person name="Pearson M."/>
            <person name="Priest M."/>
            <person name="Roberts A."/>
            <person name="Saif S."/>
            <person name="Shea T."/>
            <person name="Shenoy N."/>
            <person name="Sisk P."/>
            <person name="Stolte C."/>
            <person name="Sykes S."/>
            <person name="White J."/>
            <person name="Yandava C."/>
            <person name="Nusbaum C."/>
            <person name="Birren B."/>
        </authorList>
    </citation>
    <scope>NUCLEOTIDE SEQUENCE [LARGE SCALE GENOMIC DNA]</scope>
    <source>
        <strain evidence="1 2">29_1</strain>
    </source>
</reference>
<evidence type="ECO:0000313" key="1">
    <source>
        <dbReference type="EMBL" id="EFW06007.1"/>
    </source>
</evidence>
<accession>E7G7D2</accession>
<dbReference type="GeneID" id="78228943"/>
<dbReference type="OrthoDB" id="9808724at2"/>
<dbReference type="PANTHER" id="PTHR35332">
    <property type="entry name" value="REGULATION OF ENOLASE PROTEIN 1"/>
    <property type="match status" value="1"/>
</dbReference>
<proteinExistence type="predicted"/>
<sequence length="196" mass="22491">MIYKNLKWLNESQYHEIDNGIEIYAPEHTDYFVNPVNHDVITSAPFLYQEVTGDFILRAKVSHDFLSTYDACVLLAQDHDRLWAKACFELTDIGTHSIVTVMTNEHSDDANGVIVDTQEIWLQLARKDNMFAIHYSLDGRIFSMARLTYLPMRKTIKVGFSAQSPLGDGGMRCFTNILFKKKRLTDIRNGNDLPLI</sequence>
<dbReference type="EMBL" id="ADKX01000009">
    <property type="protein sequence ID" value="EFW06007.1"/>
    <property type="molecule type" value="Genomic_DNA"/>
</dbReference>
<dbReference type="PANTHER" id="PTHR35332:SF2">
    <property type="entry name" value="REGULATION OF ENOLASE PROTEIN 1"/>
    <property type="match status" value="1"/>
</dbReference>
<dbReference type="RefSeq" id="WP_008787762.1">
    <property type="nucleotide sequence ID" value="NZ_AKCB01000001.1"/>
</dbReference>
<name>E7G7D2_9FIRM</name>